<name>A0AAW4PK02_9EURY</name>
<dbReference type="Pfam" id="PF00733">
    <property type="entry name" value="Asn_synthase"/>
    <property type="match status" value="1"/>
</dbReference>
<accession>A0AAW4PK02</accession>
<dbReference type="InterPro" id="IPR014729">
    <property type="entry name" value="Rossmann-like_a/b/a_fold"/>
</dbReference>
<sequence length="603" mass="67633">MPGITVSAGEEIPSGEELKAAHRSGLYDDRYAFESRDAPSVRLTTALYPEYPFERYRFGDVTVYVEGVVYNRETQTLKYELEQRVSQREKSLTDPEWLRSLDGEFVFYAYDAAAAEMEIVPDLLGQLPLFYATNTEYALIGRNKPVLARLSGCDTFDQMAVAQYLRLGYALTDRTLYTDIRRVPEGHHVQVDTETGDLDVHQHHEFNLEGEPNSSNTVKVNARELSTRFTDACRCRAESCPGANVVLLSGGLDSRAILGGFEQCNADYSAATRNFEHDSQADIDLAGELATAVESNWRLLSTPGPTGADLIDHLDMTAGTDPFGIAHMQPFLRRVRETTDGPLWSYTGDGGDKLIPNLSPVIDLNSTADLVGYILDSEEKFSAEDVKRMTGVDEAAIRAEIRETISEYPEASLSKKFVHFELFQRAFAWLFEATDTNRNHFWTTSPFYAIDFVEYAMDCPDDQKRRYRLYSAFLKNLDSELASVPNANFGAPPASRSHEARVGLYNVLQRYPGFFETVKPTIKRVLGLSGTTNPDPSILTCLRKQNTRNSQHVVDPQGIERTVLASPESYTRGDLCHVLTLMSLIDSHRDEPVLSEYGTKEFT</sequence>
<organism evidence="2 3">
    <name type="scientific">Haloarcula nitratireducens</name>
    <dbReference type="NCBI Taxonomy" id="2487749"/>
    <lineage>
        <taxon>Archaea</taxon>
        <taxon>Methanobacteriati</taxon>
        <taxon>Methanobacteriota</taxon>
        <taxon>Stenosarchaea group</taxon>
        <taxon>Halobacteria</taxon>
        <taxon>Halobacteriales</taxon>
        <taxon>Haloarculaceae</taxon>
        <taxon>Haloarcula</taxon>
    </lineage>
</organism>
<dbReference type="AlphaFoldDB" id="A0AAW4PK02"/>
<dbReference type="PANTHER" id="PTHR43284">
    <property type="entry name" value="ASPARAGINE SYNTHETASE (GLUTAMINE-HYDROLYZING)"/>
    <property type="match status" value="1"/>
</dbReference>
<evidence type="ECO:0000259" key="1">
    <source>
        <dbReference type="Pfam" id="PF00733"/>
    </source>
</evidence>
<comment type="caution">
    <text evidence="2">The sequence shown here is derived from an EMBL/GenBank/DDBJ whole genome shotgun (WGS) entry which is preliminary data.</text>
</comment>
<dbReference type="GO" id="GO:0006529">
    <property type="term" value="P:asparagine biosynthetic process"/>
    <property type="evidence" value="ECO:0007669"/>
    <property type="project" value="InterPro"/>
</dbReference>
<feature type="domain" description="Asparagine synthetase" evidence="1">
    <location>
        <begin position="246"/>
        <end position="466"/>
    </location>
</feature>
<dbReference type="InterPro" id="IPR029055">
    <property type="entry name" value="Ntn_hydrolases_N"/>
</dbReference>
<gene>
    <name evidence="2" type="ORF">EGH23_23770</name>
</gene>
<dbReference type="Proteomes" id="UP001430455">
    <property type="component" value="Unassembled WGS sequence"/>
</dbReference>
<dbReference type="GO" id="GO:0004066">
    <property type="term" value="F:asparagine synthase (glutamine-hydrolyzing) activity"/>
    <property type="evidence" value="ECO:0007669"/>
    <property type="project" value="InterPro"/>
</dbReference>
<dbReference type="SUPFAM" id="SSF56235">
    <property type="entry name" value="N-terminal nucleophile aminohydrolases (Ntn hydrolases)"/>
    <property type="match status" value="1"/>
</dbReference>
<dbReference type="InterPro" id="IPR051786">
    <property type="entry name" value="ASN_synthetase/amidase"/>
</dbReference>
<protein>
    <recommendedName>
        <fullName evidence="1">Asparagine synthetase domain-containing protein</fullName>
    </recommendedName>
</protein>
<proteinExistence type="predicted"/>
<dbReference type="Gene3D" id="3.40.50.620">
    <property type="entry name" value="HUPs"/>
    <property type="match status" value="1"/>
</dbReference>
<dbReference type="SUPFAM" id="SSF52402">
    <property type="entry name" value="Adenine nucleotide alpha hydrolases-like"/>
    <property type="match status" value="1"/>
</dbReference>
<dbReference type="PANTHER" id="PTHR43284:SF1">
    <property type="entry name" value="ASPARAGINE SYNTHETASE"/>
    <property type="match status" value="1"/>
</dbReference>
<dbReference type="EMBL" id="RKLT01000031">
    <property type="protein sequence ID" value="MBX0297888.1"/>
    <property type="molecule type" value="Genomic_DNA"/>
</dbReference>
<keyword evidence="3" id="KW-1185">Reference proteome</keyword>
<dbReference type="InterPro" id="IPR001962">
    <property type="entry name" value="Asn_synthase"/>
</dbReference>
<evidence type="ECO:0000313" key="3">
    <source>
        <dbReference type="Proteomes" id="UP001430455"/>
    </source>
</evidence>
<dbReference type="RefSeq" id="WP_220582469.1">
    <property type="nucleotide sequence ID" value="NZ_RKLT01000031.1"/>
</dbReference>
<evidence type="ECO:0000313" key="2">
    <source>
        <dbReference type="EMBL" id="MBX0297888.1"/>
    </source>
</evidence>
<reference evidence="2 3" key="1">
    <citation type="submission" date="2021-06" db="EMBL/GenBank/DDBJ databases">
        <title>Halomicroarcula sp. a new haloarchaeum isolated from saline soil.</title>
        <authorList>
            <person name="Duran-Viseras A."/>
            <person name="Sanchez-Porro C."/>
            <person name="Ventosa A."/>
        </authorList>
    </citation>
    <scope>NUCLEOTIDE SEQUENCE [LARGE SCALE GENOMIC DNA]</scope>
    <source>
        <strain evidence="2 3">F27</strain>
    </source>
</reference>
<dbReference type="Gene3D" id="3.60.20.10">
    <property type="entry name" value="Glutamine Phosphoribosylpyrophosphate, subunit 1, domain 1"/>
    <property type="match status" value="1"/>
</dbReference>